<evidence type="ECO:0000313" key="2">
    <source>
        <dbReference type="Proteomes" id="UP000315010"/>
    </source>
</evidence>
<reference evidence="1 2" key="1">
    <citation type="submission" date="2019-02" db="EMBL/GenBank/DDBJ databases">
        <title>Deep-cultivation of Planctomycetes and their phenomic and genomic characterization uncovers novel biology.</title>
        <authorList>
            <person name="Wiegand S."/>
            <person name="Jogler M."/>
            <person name="Boedeker C."/>
            <person name="Pinto D."/>
            <person name="Vollmers J."/>
            <person name="Rivas-Marin E."/>
            <person name="Kohn T."/>
            <person name="Peeters S.H."/>
            <person name="Heuer A."/>
            <person name="Rast P."/>
            <person name="Oberbeckmann S."/>
            <person name="Bunk B."/>
            <person name="Jeske O."/>
            <person name="Meyerdierks A."/>
            <person name="Storesund J.E."/>
            <person name="Kallscheuer N."/>
            <person name="Luecker S."/>
            <person name="Lage O.M."/>
            <person name="Pohl T."/>
            <person name="Merkel B.J."/>
            <person name="Hornburger P."/>
            <person name="Mueller R.-W."/>
            <person name="Bruemmer F."/>
            <person name="Labrenz M."/>
            <person name="Spormann A.M."/>
            <person name="Op Den Camp H."/>
            <person name="Overmann J."/>
            <person name="Amann R."/>
            <person name="Jetten M.S.M."/>
            <person name="Mascher T."/>
            <person name="Medema M.H."/>
            <person name="Devos D.P."/>
            <person name="Kaster A.-K."/>
            <person name="Ovreas L."/>
            <person name="Rohde M."/>
            <person name="Galperin M.Y."/>
            <person name="Jogler C."/>
        </authorList>
    </citation>
    <scope>NUCLEOTIDE SEQUENCE [LARGE SCALE GENOMIC DNA]</scope>
    <source>
        <strain evidence="1 2">CA13</strain>
    </source>
</reference>
<name>A0A5C5YV45_9BACT</name>
<organism evidence="1 2">
    <name type="scientific">Novipirellula herctigrandis</name>
    <dbReference type="NCBI Taxonomy" id="2527986"/>
    <lineage>
        <taxon>Bacteria</taxon>
        <taxon>Pseudomonadati</taxon>
        <taxon>Planctomycetota</taxon>
        <taxon>Planctomycetia</taxon>
        <taxon>Pirellulales</taxon>
        <taxon>Pirellulaceae</taxon>
        <taxon>Novipirellula</taxon>
    </lineage>
</organism>
<sequence>MLQQQEPVIGGEPFAAVKAFGGSEGYLENIADSTCGESPHVGQAGAFAIRVMTPSCSEF</sequence>
<dbReference type="Proteomes" id="UP000315010">
    <property type="component" value="Unassembled WGS sequence"/>
</dbReference>
<gene>
    <name evidence="1" type="ORF">CA13_02750</name>
</gene>
<accession>A0A5C5YV45</accession>
<dbReference type="AlphaFoldDB" id="A0A5C5YV45"/>
<dbReference type="EMBL" id="SJPJ01000001">
    <property type="protein sequence ID" value="TWT78878.1"/>
    <property type="molecule type" value="Genomic_DNA"/>
</dbReference>
<proteinExistence type="predicted"/>
<protein>
    <submittedName>
        <fullName evidence="1">Uncharacterized protein</fullName>
    </submittedName>
</protein>
<keyword evidence="2" id="KW-1185">Reference proteome</keyword>
<evidence type="ECO:0000313" key="1">
    <source>
        <dbReference type="EMBL" id="TWT78878.1"/>
    </source>
</evidence>
<comment type="caution">
    <text evidence="1">The sequence shown here is derived from an EMBL/GenBank/DDBJ whole genome shotgun (WGS) entry which is preliminary data.</text>
</comment>